<evidence type="ECO:0000256" key="1">
    <source>
        <dbReference type="ARBA" id="ARBA00004123"/>
    </source>
</evidence>
<protein>
    <submittedName>
        <fullName evidence="4">Uncharacterized protein</fullName>
    </submittedName>
</protein>
<dbReference type="PANTHER" id="PTHR22812">
    <property type="entry name" value="CHROMOBOX PROTEIN"/>
    <property type="match status" value="1"/>
</dbReference>
<sequence>MKLLIISLYRESIQKHIVNNCNFQVAVCIMGRSVNTTKGKKKAVQDKPSSPESDHAEPEYEVEKVVDRREVNGKVEYLLKWIGYGDDDNTWEPVEALECHELIEEFEKKRKENEQEKKKSSESKTNKSDEIKTKKQAETKEKKRPSSNKDRDKQPMEKAHGRKEAEGVNHTSNPRGTELDQEPEVIIGATDNFHKGELAFLVKWKSSDTPEFVLSSRANVMWPQMVIKFYESRLQWSSNAMEGEEIDTLE</sequence>
<dbReference type="InterPro" id="IPR000953">
    <property type="entry name" value="Chromo/chromo_shadow_dom"/>
</dbReference>
<dbReference type="InterPro" id="IPR023780">
    <property type="entry name" value="Chromo_domain"/>
</dbReference>
<keyword evidence="2" id="KW-0539">Nucleus</keyword>
<dbReference type="GO" id="GO:0005634">
    <property type="term" value="C:nucleus"/>
    <property type="evidence" value="ECO:0007669"/>
    <property type="project" value="UniProtKB-SubCell"/>
</dbReference>
<accession>A0A0P5RY80</accession>
<dbReference type="Gene3D" id="2.40.50.40">
    <property type="match status" value="2"/>
</dbReference>
<dbReference type="CDD" id="cd00034">
    <property type="entry name" value="CSD"/>
    <property type="match status" value="1"/>
</dbReference>
<comment type="subcellular location">
    <subcellularLocation>
        <location evidence="1">Nucleus</location>
    </subcellularLocation>
</comment>
<proteinExistence type="predicted"/>
<dbReference type="SMART" id="SM00298">
    <property type="entry name" value="CHROMO"/>
    <property type="match status" value="2"/>
</dbReference>
<evidence type="ECO:0000256" key="3">
    <source>
        <dbReference type="SAM" id="MobiDB-lite"/>
    </source>
</evidence>
<feature type="compositionally biased region" description="Basic and acidic residues" evidence="3">
    <location>
        <begin position="147"/>
        <end position="167"/>
    </location>
</feature>
<dbReference type="SUPFAM" id="SSF54160">
    <property type="entry name" value="Chromo domain-like"/>
    <property type="match status" value="2"/>
</dbReference>
<dbReference type="PROSITE" id="PS50013">
    <property type="entry name" value="CHROMO_2"/>
    <property type="match status" value="2"/>
</dbReference>
<feature type="compositionally biased region" description="Basic and acidic residues" evidence="3">
    <location>
        <begin position="52"/>
        <end position="61"/>
    </location>
</feature>
<dbReference type="PRINTS" id="PR00504">
    <property type="entry name" value="CHROMODOMAIN"/>
</dbReference>
<feature type="compositionally biased region" description="Basic and acidic residues" evidence="3">
    <location>
        <begin position="109"/>
        <end position="141"/>
    </location>
</feature>
<dbReference type="InterPro" id="IPR051219">
    <property type="entry name" value="Heterochromatin_chromo-domain"/>
</dbReference>
<evidence type="ECO:0000256" key="2">
    <source>
        <dbReference type="ARBA" id="ARBA00023242"/>
    </source>
</evidence>
<dbReference type="EMBL" id="GDIQ01099714">
    <property type="protein sequence ID" value="JAL52012.1"/>
    <property type="molecule type" value="Transcribed_RNA"/>
</dbReference>
<dbReference type="InterPro" id="IPR016197">
    <property type="entry name" value="Chromo-like_dom_sf"/>
</dbReference>
<dbReference type="PROSITE" id="PS00598">
    <property type="entry name" value="CHROMO_1"/>
    <property type="match status" value="1"/>
</dbReference>
<organism evidence="4">
    <name type="scientific">Daphnia magna</name>
    <dbReference type="NCBI Taxonomy" id="35525"/>
    <lineage>
        <taxon>Eukaryota</taxon>
        <taxon>Metazoa</taxon>
        <taxon>Ecdysozoa</taxon>
        <taxon>Arthropoda</taxon>
        <taxon>Crustacea</taxon>
        <taxon>Branchiopoda</taxon>
        <taxon>Diplostraca</taxon>
        <taxon>Cladocera</taxon>
        <taxon>Anomopoda</taxon>
        <taxon>Daphniidae</taxon>
        <taxon>Daphnia</taxon>
    </lineage>
</organism>
<evidence type="ECO:0000313" key="4">
    <source>
        <dbReference type="EMBL" id="JAL52012.1"/>
    </source>
</evidence>
<dbReference type="Pfam" id="PF01393">
    <property type="entry name" value="Chromo_shadow"/>
    <property type="match status" value="1"/>
</dbReference>
<reference evidence="4" key="1">
    <citation type="submission" date="2015-10" db="EMBL/GenBank/DDBJ databases">
        <title>EvidentialGene: Evidence-directed Construction of Complete mRNA Transcriptomes without Genomes.</title>
        <authorList>
            <person name="Gilbert D.G."/>
        </authorList>
    </citation>
    <scope>NUCLEOTIDE SEQUENCE</scope>
</reference>
<dbReference type="GO" id="GO:0000792">
    <property type="term" value="C:heterochromatin"/>
    <property type="evidence" value="ECO:0007669"/>
    <property type="project" value="UniProtKB-ARBA"/>
</dbReference>
<feature type="region of interest" description="Disordered" evidence="3">
    <location>
        <begin position="109"/>
        <end position="181"/>
    </location>
</feature>
<dbReference type="Pfam" id="PF00385">
    <property type="entry name" value="Chromo"/>
    <property type="match status" value="1"/>
</dbReference>
<dbReference type="InterPro" id="IPR023779">
    <property type="entry name" value="Chromodomain_CS"/>
</dbReference>
<dbReference type="InterPro" id="IPR008251">
    <property type="entry name" value="Chromo_shadow_dom"/>
</dbReference>
<dbReference type="SMART" id="SM00300">
    <property type="entry name" value="ChSh"/>
    <property type="match status" value="1"/>
</dbReference>
<feature type="region of interest" description="Disordered" evidence="3">
    <location>
        <begin position="38"/>
        <end position="61"/>
    </location>
</feature>
<name>A0A0P5RY80_9CRUS</name>
<dbReference type="AlphaFoldDB" id="A0A0P5RY80"/>
<dbReference type="InterPro" id="IPR017984">
    <property type="entry name" value="Chromo_dom_subgr"/>
</dbReference>
<dbReference type="OrthoDB" id="5376140at2759"/>